<feature type="region of interest" description="Disordered" evidence="1">
    <location>
        <begin position="83"/>
        <end position="108"/>
    </location>
</feature>
<dbReference type="AlphaFoldDB" id="A0A225VYT2"/>
<organism evidence="2 3">
    <name type="scientific">Phytophthora megakarya</name>
    <dbReference type="NCBI Taxonomy" id="4795"/>
    <lineage>
        <taxon>Eukaryota</taxon>
        <taxon>Sar</taxon>
        <taxon>Stramenopiles</taxon>
        <taxon>Oomycota</taxon>
        <taxon>Peronosporomycetes</taxon>
        <taxon>Peronosporales</taxon>
        <taxon>Peronosporaceae</taxon>
        <taxon>Phytophthora</taxon>
    </lineage>
</organism>
<reference evidence="3" key="1">
    <citation type="submission" date="2017-03" db="EMBL/GenBank/DDBJ databases">
        <title>Phytopthora megakarya and P. palmivora, two closely related causual agents of cacao black pod achieved similar genome size and gene model numbers by different mechanisms.</title>
        <authorList>
            <person name="Ali S."/>
            <person name="Shao J."/>
            <person name="Larry D.J."/>
            <person name="Kronmiller B."/>
            <person name="Shen D."/>
            <person name="Strem M.D."/>
            <person name="Melnick R.L."/>
            <person name="Guiltinan M.J."/>
            <person name="Tyler B.M."/>
            <person name="Meinhardt L.W."/>
            <person name="Bailey B.A."/>
        </authorList>
    </citation>
    <scope>NUCLEOTIDE SEQUENCE [LARGE SCALE GENOMIC DNA]</scope>
    <source>
        <strain evidence="3">zdho120</strain>
    </source>
</reference>
<proteinExistence type="predicted"/>
<evidence type="ECO:0000256" key="1">
    <source>
        <dbReference type="SAM" id="MobiDB-lite"/>
    </source>
</evidence>
<feature type="compositionally biased region" description="Low complexity" evidence="1">
    <location>
        <begin position="83"/>
        <end position="94"/>
    </location>
</feature>
<protein>
    <submittedName>
        <fullName evidence="2">Uncharacterized protein</fullName>
    </submittedName>
</protein>
<accession>A0A225VYT2</accession>
<evidence type="ECO:0000313" key="2">
    <source>
        <dbReference type="EMBL" id="OWZ10661.1"/>
    </source>
</evidence>
<comment type="caution">
    <text evidence="2">The sequence shown here is derived from an EMBL/GenBank/DDBJ whole genome shotgun (WGS) entry which is preliminary data.</text>
</comment>
<evidence type="ECO:0000313" key="3">
    <source>
        <dbReference type="Proteomes" id="UP000198211"/>
    </source>
</evidence>
<dbReference type="Proteomes" id="UP000198211">
    <property type="component" value="Unassembled WGS sequence"/>
</dbReference>
<sequence length="108" mass="11313">MGDCTMFGSPYGFNRNGTYQHYWTQDAGSGATEYCDVGAETVATPDPMNPMTPETTIQDATQNANIVQGEGDVTLASTTVAPTTDTQATPTPTTSALVTDCPKARTPS</sequence>
<dbReference type="EMBL" id="NBNE01002376">
    <property type="protein sequence ID" value="OWZ10661.1"/>
    <property type="molecule type" value="Genomic_DNA"/>
</dbReference>
<keyword evidence="3" id="KW-1185">Reference proteome</keyword>
<dbReference type="STRING" id="4795.A0A225VYT2"/>
<name>A0A225VYT2_9STRA</name>
<dbReference type="OrthoDB" id="127989at2759"/>
<gene>
    <name evidence="2" type="ORF">PHMEG_00016453</name>
</gene>